<dbReference type="HOGENOM" id="CLU_021804_0_0_1"/>
<reference evidence="6 7" key="1">
    <citation type="submission" date="2013-03" db="EMBL/GenBank/DDBJ databases">
        <title>The Genome Sequence of Exophiala aquamarina CBS 119918.</title>
        <authorList>
            <consortium name="The Broad Institute Genomics Platform"/>
            <person name="Cuomo C."/>
            <person name="de Hoog S."/>
            <person name="Gorbushina A."/>
            <person name="Walker B."/>
            <person name="Young S.K."/>
            <person name="Zeng Q."/>
            <person name="Gargeya S."/>
            <person name="Fitzgerald M."/>
            <person name="Haas B."/>
            <person name="Abouelleil A."/>
            <person name="Allen A.W."/>
            <person name="Alvarado L."/>
            <person name="Arachchi H.M."/>
            <person name="Berlin A.M."/>
            <person name="Chapman S.B."/>
            <person name="Gainer-Dewar J."/>
            <person name="Goldberg J."/>
            <person name="Griggs A."/>
            <person name="Gujja S."/>
            <person name="Hansen M."/>
            <person name="Howarth C."/>
            <person name="Imamovic A."/>
            <person name="Ireland A."/>
            <person name="Larimer J."/>
            <person name="McCowan C."/>
            <person name="Murphy C."/>
            <person name="Pearson M."/>
            <person name="Poon T.W."/>
            <person name="Priest M."/>
            <person name="Roberts A."/>
            <person name="Saif S."/>
            <person name="Shea T."/>
            <person name="Sisk P."/>
            <person name="Sykes S."/>
            <person name="Wortman J."/>
            <person name="Nusbaum C."/>
            <person name="Birren B."/>
        </authorList>
    </citation>
    <scope>NUCLEOTIDE SEQUENCE [LARGE SCALE GENOMIC DNA]</scope>
    <source>
        <strain evidence="6 7">CBS 119918</strain>
    </source>
</reference>
<dbReference type="InterPro" id="IPR016024">
    <property type="entry name" value="ARM-type_fold"/>
</dbReference>
<feature type="domain" description="Symplekin/Pta1 N-terminal" evidence="5">
    <location>
        <begin position="91"/>
        <end position="327"/>
    </location>
</feature>
<dbReference type="InterPro" id="IPR032460">
    <property type="entry name" value="Symplekin/Pta1_N"/>
</dbReference>
<feature type="region of interest" description="Disordered" evidence="4">
    <location>
        <begin position="733"/>
        <end position="784"/>
    </location>
</feature>
<dbReference type="InterPro" id="IPR011989">
    <property type="entry name" value="ARM-like"/>
</dbReference>
<keyword evidence="2" id="KW-0507">mRNA processing</keyword>
<evidence type="ECO:0000256" key="3">
    <source>
        <dbReference type="ARBA" id="ARBA00023242"/>
    </source>
</evidence>
<dbReference type="SUPFAM" id="SSF48371">
    <property type="entry name" value="ARM repeat"/>
    <property type="match status" value="1"/>
</dbReference>
<dbReference type="RefSeq" id="XP_013254363.1">
    <property type="nucleotide sequence ID" value="XM_013398909.1"/>
</dbReference>
<dbReference type="STRING" id="1182545.A0A072NXQ2"/>
<keyword evidence="7" id="KW-1185">Reference proteome</keyword>
<accession>A0A072NXQ2</accession>
<evidence type="ECO:0000259" key="5">
    <source>
        <dbReference type="Pfam" id="PF11935"/>
    </source>
</evidence>
<dbReference type="InterPro" id="IPR021850">
    <property type="entry name" value="Symplekin/Pta1"/>
</dbReference>
<dbReference type="EMBL" id="AMGV01000021">
    <property type="protein sequence ID" value="KEF51773.1"/>
    <property type="molecule type" value="Genomic_DNA"/>
</dbReference>
<dbReference type="VEuPathDB" id="FungiDB:A1O9_12110"/>
<evidence type="ECO:0000313" key="7">
    <source>
        <dbReference type="Proteomes" id="UP000027920"/>
    </source>
</evidence>
<feature type="region of interest" description="Disordered" evidence="4">
    <location>
        <begin position="320"/>
        <end position="339"/>
    </location>
</feature>
<dbReference type="GO" id="GO:0006397">
    <property type="term" value="P:mRNA processing"/>
    <property type="evidence" value="ECO:0007669"/>
    <property type="project" value="UniProtKB-KW"/>
</dbReference>
<dbReference type="OrthoDB" id="331600at2759"/>
<proteinExistence type="predicted"/>
<evidence type="ECO:0000256" key="2">
    <source>
        <dbReference type="ARBA" id="ARBA00022664"/>
    </source>
</evidence>
<comment type="subcellular location">
    <subcellularLocation>
        <location evidence="1">Nucleus</location>
    </subcellularLocation>
</comment>
<protein>
    <recommendedName>
        <fullName evidence="5">Symplekin/Pta1 N-terminal domain-containing protein</fullName>
    </recommendedName>
</protein>
<dbReference type="Pfam" id="PF11935">
    <property type="entry name" value="SYMPK_PTA1_N"/>
    <property type="match status" value="1"/>
</dbReference>
<dbReference type="PANTHER" id="PTHR15245">
    <property type="entry name" value="SYMPLEKIN-RELATED"/>
    <property type="match status" value="1"/>
</dbReference>
<dbReference type="Proteomes" id="UP000027920">
    <property type="component" value="Unassembled WGS sequence"/>
</dbReference>
<feature type="compositionally biased region" description="Basic and acidic residues" evidence="4">
    <location>
        <begin position="733"/>
        <end position="751"/>
    </location>
</feature>
<sequence>MAAAATPAADMIPQLEAARKLALGDPQVYNQVLPGILPIIGPNAHLEVRRWGADFLAEAFASPSVPPHQKEQLSIEVIPTLRGILENQHEDVSVVRSAVQAAASLYPLVFRRIISRPNEASLWQDLSSIKLNILQRMDSAPPAIRICSIKFVQKVVQVETPGLIADPRRPDQNETSIALVPRNHPLLQLPNLEAEASGLLDRLLSVFQENSTYAMKATAGLETNVLRDPIIVDATLNCLALLIRTRPPIATKIISAILNFNPLKQANSPMTPKILVMIRSMERTTRALLRWVLRAVPNHPMEQKIQQYLMRLQQSRTAVFSDSTAQKRPAEPTDGFDDAKRQRLMDGQRNYPAMPPPPNSFAQLFTLTEDPNLKQFDVTLLPADIVSDVTAVFLQHVDSTSLDLAIEAIRARYAHLQKVTQPTPVPEIPMAGPTGIDDEDDYDPEFVASADSGMDAASGKAIDELIQPAIDLGPFELPKPPPLTTDEVAVVSDQSIAHVVQLIASLDNREQLQVRQKPGFNRLAASGNDRDSWATILIRLATRAPSGLDDLANSLLDDPDSNKVIKSENHNVEEPNTANRIRQTLFMYILDDFRQRLNLAISWLTEEWYADKLTAKVRPELKHLPNYSRWVNRVIDRLLPYLDARDKNLLIRFLSEIPSIDREILDRIKTLSRDPERISMCILSMQYLLMMRPPTRDMVLDTIETIWHEGDAQAKSATVKVLTKWRPGFLEKNTEGKKEEPAIASKTENHMKGAPGANGVKSPPSASGPLVDPRKRKARSTITA</sequence>
<dbReference type="GO" id="GO:0005847">
    <property type="term" value="C:mRNA cleavage and polyadenylation specificity factor complex"/>
    <property type="evidence" value="ECO:0007669"/>
    <property type="project" value="TreeGrafter"/>
</dbReference>
<dbReference type="PANTHER" id="PTHR15245:SF20">
    <property type="entry name" value="SYMPLEKIN"/>
    <property type="match status" value="1"/>
</dbReference>
<keyword evidence="3" id="KW-0539">Nucleus</keyword>
<organism evidence="6 7">
    <name type="scientific">Exophiala aquamarina CBS 119918</name>
    <dbReference type="NCBI Taxonomy" id="1182545"/>
    <lineage>
        <taxon>Eukaryota</taxon>
        <taxon>Fungi</taxon>
        <taxon>Dikarya</taxon>
        <taxon>Ascomycota</taxon>
        <taxon>Pezizomycotina</taxon>
        <taxon>Eurotiomycetes</taxon>
        <taxon>Chaetothyriomycetidae</taxon>
        <taxon>Chaetothyriales</taxon>
        <taxon>Herpotrichiellaceae</taxon>
        <taxon>Exophiala</taxon>
    </lineage>
</organism>
<dbReference type="GeneID" id="25287005"/>
<dbReference type="Gene3D" id="1.25.10.10">
    <property type="entry name" value="Leucine-rich Repeat Variant"/>
    <property type="match status" value="1"/>
</dbReference>
<evidence type="ECO:0000313" key="6">
    <source>
        <dbReference type="EMBL" id="KEF51773.1"/>
    </source>
</evidence>
<comment type="caution">
    <text evidence="6">The sequence shown here is derived from an EMBL/GenBank/DDBJ whole genome shotgun (WGS) entry which is preliminary data.</text>
</comment>
<evidence type="ECO:0000256" key="1">
    <source>
        <dbReference type="ARBA" id="ARBA00004123"/>
    </source>
</evidence>
<feature type="compositionally biased region" description="Basic residues" evidence="4">
    <location>
        <begin position="774"/>
        <end position="784"/>
    </location>
</feature>
<name>A0A072NXQ2_9EURO</name>
<evidence type="ECO:0000256" key="4">
    <source>
        <dbReference type="SAM" id="MobiDB-lite"/>
    </source>
</evidence>
<gene>
    <name evidence="6" type="ORF">A1O9_12110</name>
</gene>
<dbReference type="AlphaFoldDB" id="A0A072NXQ2"/>